<dbReference type="Gene3D" id="3.40.50.11260">
    <property type="match status" value="1"/>
</dbReference>
<evidence type="ECO:0000256" key="1">
    <source>
        <dbReference type="ARBA" id="ARBA00008239"/>
    </source>
</evidence>
<dbReference type="Proteomes" id="UP000094296">
    <property type="component" value="Unassembled WGS sequence"/>
</dbReference>
<dbReference type="GO" id="GO:0051082">
    <property type="term" value="F:unfolded protein binding"/>
    <property type="evidence" value="ECO:0007669"/>
    <property type="project" value="UniProtKB-UniRule"/>
</dbReference>
<dbReference type="PANTHER" id="PTHR11528">
    <property type="entry name" value="HEAT SHOCK PROTEIN 90 FAMILY MEMBER"/>
    <property type="match status" value="1"/>
</dbReference>
<dbReference type="Pfam" id="PF13589">
    <property type="entry name" value="HATPase_c_3"/>
    <property type="match status" value="1"/>
</dbReference>
<evidence type="ECO:0000313" key="10">
    <source>
        <dbReference type="EMBL" id="OEF96631.1"/>
    </source>
</evidence>
<comment type="caution">
    <text evidence="7">Lacks conserved residue(s) required for the propagation of feature annotation.</text>
</comment>
<comment type="subunit">
    <text evidence="7">Homodimer.</text>
</comment>
<comment type="similarity">
    <text evidence="1 7">Belongs to the heat shock protein 90 family.</text>
</comment>
<evidence type="ECO:0000313" key="11">
    <source>
        <dbReference type="Proteomes" id="UP000094296"/>
    </source>
</evidence>
<dbReference type="STRING" id="766136.BHF68_08290"/>
<protein>
    <recommendedName>
        <fullName evidence="7">Chaperone protein HtpG</fullName>
    </recommendedName>
    <alternativeName>
        <fullName evidence="7">Heat shock protein HtpG</fullName>
    </alternativeName>
    <alternativeName>
        <fullName evidence="7">High temperature protein G</fullName>
    </alternativeName>
</protein>
<feature type="binding site" evidence="8">
    <location>
        <position position="96"/>
    </location>
    <ligand>
        <name>ATP</name>
        <dbReference type="ChEBI" id="CHEBI:30616"/>
    </ligand>
</feature>
<keyword evidence="5 7" id="KW-0346">Stress response</keyword>
<organism evidence="10 11">
    <name type="scientific">Desulfuribacillus alkaliarsenatis</name>
    <dbReference type="NCBI Taxonomy" id="766136"/>
    <lineage>
        <taxon>Bacteria</taxon>
        <taxon>Bacillati</taxon>
        <taxon>Bacillota</taxon>
        <taxon>Desulfuribacillia</taxon>
        <taxon>Desulfuribacillales</taxon>
        <taxon>Desulfuribacillaceae</taxon>
        <taxon>Desulfuribacillus</taxon>
    </lineage>
</organism>
<dbReference type="FunFam" id="3.40.50.11260:FF:000008">
    <property type="entry name" value="Chaperone protein HtpG"/>
    <property type="match status" value="1"/>
</dbReference>
<reference evidence="10 11" key="1">
    <citation type="submission" date="2016-09" db="EMBL/GenBank/DDBJ databases">
        <title>Draft genome sequence for the type strain of Desulfuribacillus alkaliarsenatis AHT28, an obligately anaerobic, sulfidogenic bacterium isolated from Russian soda lake sediments.</title>
        <authorList>
            <person name="Abin C.A."/>
            <person name="Hollibaugh J.T."/>
        </authorList>
    </citation>
    <scope>NUCLEOTIDE SEQUENCE [LARGE SCALE GENOMIC DNA]</scope>
    <source>
        <strain evidence="10 11">AHT28</strain>
    </source>
</reference>
<feature type="region of interest" description="A; substrate-binding" evidence="7">
    <location>
        <begin position="1"/>
        <end position="356"/>
    </location>
</feature>
<dbReference type="EMBL" id="MIJE01000031">
    <property type="protein sequence ID" value="OEF96631.1"/>
    <property type="molecule type" value="Genomic_DNA"/>
</dbReference>
<dbReference type="PROSITE" id="PS00298">
    <property type="entry name" value="HSP90"/>
    <property type="match status" value="1"/>
</dbReference>
<dbReference type="Gene3D" id="3.30.565.10">
    <property type="entry name" value="Histidine kinase-like ATPase, C-terminal domain"/>
    <property type="match status" value="1"/>
</dbReference>
<proteinExistence type="inferred from homology"/>
<evidence type="ECO:0000256" key="7">
    <source>
        <dbReference type="HAMAP-Rule" id="MF_00505"/>
    </source>
</evidence>
<dbReference type="OrthoDB" id="9802640at2"/>
<feature type="binding site" evidence="8">
    <location>
        <position position="167"/>
    </location>
    <ligand>
        <name>ATP</name>
        <dbReference type="ChEBI" id="CHEBI:30616"/>
    </ligand>
</feature>
<name>A0A1E5G194_9FIRM</name>
<dbReference type="RefSeq" id="WP_069643640.1">
    <property type="nucleotide sequence ID" value="NZ_MIJE01000031.1"/>
</dbReference>
<evidence type="ECO:0000256" key="2">
    <source>
        <dbReference type="ARBA" id="ARBA00022490"/>
    </source>
</evidence>
<feature type="binding site" evidence="8">
    <location>
        <begin position="97"/>
        <end position="98"/>
    </location>
    <ligand>
        <name>ATP</name>
        <dbReference type="ChEBI" id="CHEBI:30616"/>
    </ligand>
</feature>
<feature type="binding site" evidence="8">
    <location>
        <position position="31"/>
    </location>
    <ligand>
        <name>ATP</name>
        <dbReference type="ChEBI" id="CHEBI:30616"/>
    </ligand>
</feature>
<gene>
    <name evidence="7" type="primary">htpG</name>
    <name evidence="10" type="ORF">BHF68_08290</name>
</gene>
<dbReference type="AlphaFoldDB" id="A0A1E5G194"/>
<feature type="binding site" evidence="8">
    <location>
        <position position="356"/>
    </location>
    <ligand>
        <name>ATP</name>
        <dbReference type="ChEBI" id="CHEBI:30616"/>
    </ligand>
</feature>
<dbReference type="SUPFAM" id="SSF110942">
    <property type="entry name" value="HSP90 C-terminal domain"/>
    <property type="match status" value="1"/>
</dbReference>
<sequence length="639" mass="74684">MAKRQFKAESKRLLELMINSIYTHKEIFLRELISNASDAIDKIYYRALTDENISFNKDDYYIKITPDKESRTLTISDTGIGMTKEELEKNLGVIAKSGSLAFKKENELKDGHDIIGQFGVGFYSAFMVADVVTVITKSIDSDEAFKWESKGADGYTIKAVEKDTVGTDIILKIKDNTEDENYDEFVDEYRLQNIIKKYSDFIRYPIKMDIAERKLKEQPETPAAEDNKDEQQDKQPEYEYVVEEKTINSMVPIWRKNKNELTDEDYHNFYAEKHYGFDKPIKHIHISVDGAVRYNAILFIPETIPFDYYTKEYEKGLELYSSGVLIMEKCSDLLPDYFSFVKGMVDSEDLSLNISREMLQHDRQLKLIAKNIKNKIKKELQTIMKDDREKYEEFFKSFGRQLKFGVYNEFGRHKEDLQDLVMFYSSTEKKLVSLDEYIERMPEEQKYIYYATGESNERIEKSPQTELVADKGFEILYFTEDIDEFAIKVLRTYKDKEFKSVTAGDLGIEQEQDKDDKAKEEYKELFEQMNSILSDKVKEVRASKRLKTHPVCFSTDGEVTIEMEKILNQMPDNQKVKAAKVLEINTNHEVFKSLQNAFENDKDKLELYTNILYNQALLIEGLPVEDPVEFTNNMCKVMV</sequence>
<keyword evidence="3 7" id="KW-0547">Nucleotide-binding</keyword>
<dbReference type="Gene3D" id="1.20.120.790">
    <property type="entry name" value="Heat shock protein 90, C-terminal domain"/>
    <property type="match status" value="1"/>
</dbReference>
<evidence type="ECO:0000256" key="6">
    <source>
        <dbReference type="ARBA" id="ARBA00023186"/>
    </source>
</evidence>
<evidence type="ECO:0000256" key="4">
    <source>
        <dbReference type="ARBA" id="ARBA00022840"/>
    </source>
</evidence>
<dbReference type="GO" id="GO:0140662">
    <property type="term" value="F:ATP-dependent protein folding chaperone"/>
    <property type="evidence" value="ECO:0007669"/>
    <property type="project" value="InterPro"/>
</dbReference>
<accession>A0A1E5G194</accession>
<dbReference type="InterPro" id="IPR036890">
    <property type="entry name" value="HATPase_C_sf"/>
</dbReference>
<evidence type="ECO:0000256" key="3">
    <source>
        <dbReference type="ARBA" id="ARBA00022741"/>
    </source>
</evidence>
<feature type="region of interest" description="Disordered" evidence="9">
    <location>
        <begin position="215"/>
        <end position="236"/>
    </location>
</feature>
<evidence type="ECO:0000256" key="9">
    <source>
        <dbReference type="SAM" id="MobiDB-lite"/>
    </source>
</evidence>
<feature type="binding site" evidence="8">
    <location>
        <position position="77"/>
    </location>
    <ligand>
        <name>ATP</name>
        <dbReference type="ChEBI" id="CHEBI:30616"/>
    </ligand>
</feature>
<comment type="caution">
    <text evidence="10">The sequence shown here is derived from an EMBL/GenBank/DDBJ whole genome shotgun (WGS) entry which is preliminary data.</text>
</comment>
<dbReference type="FunFam" id="3.30.565.10:FF:000357">
    <property type="entry name" value="Heat shock protein HSP 90-beta"/>
    <property type="match status" value="1"/>
</dbReference>
<dbReference type="PIRSF" id="PIRSF002583">
    <property type="entry name" value="Hsp90"/>
    <property type="match status" value="1"/>
</dbReference>
<dbReference type="Gene3D" id="3.30.230.80">
    <property type="match status" value="1"/>
</dbReference>
<comment type="subcellular location">
    <subcellularLocation>
        <location evidence="7">Cytoplasm</location>
    </subcellularLocation>
</comment>
<dbReference type="NCBIfam" id="NF003555">
    <property type="entry name" value="PRK05218.1"/>
    <property type="match status" value="1"/>
</dbReference>
<dbReference type="SUPFAM" id="SSF55874">
    <property type="entry name" value="ATPase domain of HSP90 chaperone/DNA topoisomerase II/histidine kinase"/>
    <property type="match status" value="1"/>
</dbReference>
<dbReference type="GO" id="GO:0005524">
    <property type="term" value="F:ATP binding"/>
    <property type="evidence" value="ECO:0007669"/>
    <property type="project" value="UniProtKB-UniRule"/>
</dbReference>
<dbReference type="CDD" id="cd16927">
    <property type="entry name" value="HATPase_Hsp90-like"/>
    <property type="match status" value="1"/>
</dbReference>
<keyword evidence="6 7" id="KW-0143">Chaperone</keyword>
<evidence type="ECO:0000256" key="8">
    <source>
        <dbReference type="PIRSR" id="PIRSR002583-1"/>
    </source>
</evidence>
<feature type="binding site" evidence="8">
    <location>
        <position position="82"/>
    </location>
    <ligand>
        <name>ATP</name>
        <dbReference type="ChEBI" id="CHEBI:30616"/>
    </ligand>
</feature>
<dbReference type="PRINTS" id="PR00775">
    <property type="entry name" value="HEATSHOCK90"/>
</dbReference>
<dbReference type="GO" id="GO:0005737">
    <property type="term" value="C:cytoplasm"/>
    <property type="evidence" value="ECO:0007669"/>
    <property type="project" value="UniProtKB-SubCell"/>
</dbReference>
<evidence type="ECO:0000256" key="5">
    <source>
        <dbReference type="ARBA" id="ARBA00023016"/>
    </source>
</evidence>
<dbReference type="InterPro" id="IPR037196">
    <property type="entry name" value="HSP90_C"/>
</dbReference>
<feature type="region of interest" description="C" evidence="7">
    <location>
        <begin position="566"/>
        <end position="639"/>
    </location>
</feature>
<dbReference type="FunFam" id="1.20.120.790:FF:000006">
    <property type="entry name" value="Chaperone protein HtpG"/>
    <property type="match status" value="1"/>
</dbReference>
<dbReference type="HAMAP" id="MF_00505">
    <property type="entry name" value="HSP90"/>
    <property type="match status" value="1"/>
</dbReference>
<feature type="binding site" evidence="8">
    <location>
        <position position="35"/>
    </location>
    <ligand>
        <name>ATP</name>
        <dbReference type="ChEBI" id="CHEBI:30616"/>
    </ligand>
</feature>
<feature type="binding site" evidence="8">
    <location>
        <position position="90"/>
    </location>
    <ligand>
        <name>ATP</name>
        <dbReference type="ChEBI" id="CHEBI:30616"/>
    </ligand>
</feature>
<dbReference type="InterPro" id="IPR020575">
    <property type="entry name" value="Hsp90_N"/>
</dbReference>
<dbReference type="InterPro" id="IPR019805">
    <property type="entry name" value="Heat_shock_protein_90_CS"/>
</dbReference>
<dbReference type="Pfam" id="PF00183">
    <property type="entry name" value="HSP90"/>
    <property type="match status" value="1"/>
</dbReference>
<dbReference type="InterPro" id="IPR001404">
    <property type="entry name" value="Hsp90_fam"/>
</dbReference>
<keyword evidence="11" id="KW-1185">Reference proteome</keyword>
<dbReference type="InterPro" id="IPR020568">
    <property type="entry name" value="Ribosomal_Su5_D2-typ_SF"/>
</dbReference>
<keyword evidence="2 7" id="KW-0963">Cytoplasm</keyword>
<dbReference type="SUPFAM" id="SSF54211">
    <property type="entry name" value="Ribosomal protein S5 domain 2-like"/>
    <property type="match status" value="1"/>
</dbReference>
<dbReference type="GO" id="GO:0016887">
    <property type="term" value="F:ATP hydrolysis activity"/>
    <property type="evidence" value="ECO:0007669"/>
    <property type="project" value="InterPro"/>
</dbReference>
<comment type="function">
    <text evidence="7">Molecular chaperone. Has ATPase activity.</text>
</comment>
<feature type="binding site" evidence="8">
    <location>
        <begin position="117"/>
        <end position="122"/>
    </location>
    <ligand>
        <name>ATP</name>
        <dbReference type="ChEBI" id="CHEBI:30616"/>
    </ligand>
</feature>
<keyword evidence="4 7" id="KW-0067">ATP-binding</keyword>